<evidence type="ECO:0000256" key="1">
    <source>
        <dbReference type="ARBA" id="ARBA00001933"/>
    </source>
</evidence>
<dbReference type="EMBL" id="LT629748">
    <property type="protein sequence ID" value="SDS32597.1"/>
    <property type="molecule type" value="Genomic_DNA"/>
</dbReference>
<keyword evidence="10" id="KW-0456">Lyase</keyword>
<dbReference type="InterPro" id="IPR020578">
    <property type="entry name" value="Aminotrans_V_PyrdxlP_BS"/>
</dbReference>
<comment type="function">
    <text evidence="2 8">Catalyzes the removal of elemental sulfur and selenium atoms from L-cysteine, L-cystine, L-selenocysteine, and L-selenocystine to produce L-alanine.</text>
</comment>
<keyword evidence="4 8" id="KW-0808">Transferase</keyword>
<evidence type="ECO:0000256" key="2">
    <source>
        <dbReference type="ARBA" id="ARBA00002824"/>
    </source>
</evidence>
<dbReference type="GO" id="GO:0030170">
    <property type="term" value="F:pyridoxal phosphate binding"/>
    <property type="evidence" value="ECO:0007669"/>
    <property type="project" value="UniProtKB-UniRule"/>
</dbReference>
<keyword evidence="5 8" id="KW-0663">Pyridoxal phosphate</keyword>
<dbReference type="SUPFAM" id="SSF53383">
    <property type="entry name" value="PLP-dependent transferases"/>
    <property type="match status" value="1"/>
</dbReference>
<comment type="similarity">
    <text evidence="3 8">Belongs to the class-V pyridoxal-phosphate-dependent aminotransferase family. Csd subfamily.</text>
</comment>
<dbReference type="PIRSF" id="PIRSF005572">
    <property type="entry name" value="NifS"/>
    <property type="match status" value="1"/>
</dbReference>
<evidence type="ECO:0000259" key="9">
    <source>
        <dbReference type="Pfam" id="PF00266"/>
    </source>
</evidence>
<evidence type="ECO:0000313" key="10">
    <source>
        <dbReference type="EMBL" id="SDS32597.1"/>
    </source>
</evidence>
<feature type="domain" description="Aminotransferase class V" evidence="9">
    <location>
        <begin position="34"/>
        <end position="403"/>
    </location>
</feature>
<dbReference type="Pfam" id="PF00266">
    <property type="entry name" value="Aminotran_5"/>
    <property type="match status" value="1"/>
</dbReference>
<dbReference type="NCBIfam" id="TIGR01979">
    <property type="entry name" value="sufS"/>
    <property type="match status" value="1"/>
</dbReference>
<dbReference type="STRING" id="797277.SAMN05216198_1698"/>
<evidence type="ECO:0000256" key="6">
    <source>
        <dbReference type="ARBA" id="ARBA00050776"/>
    </source>
</evidence>
<dbReference type="OrthoDB" id="9808002at2"/>
<sequence>MTDLAVDTHNTFNAEQVRQDFPILHQEVHGKPLVYLDNAATTQKPEAVIQAIVDYYRQDNSNVHRGAHTLAERATEKFENARVKVAGLINAPEARQVIWTRGTSESINLIAASWGRSQLKEGDRILVSAMEHHSNIVPWQMIAAQMGATVEPIPVDNTGSIDLAAFEAMLDDSVRMVACGHVSNALGSVNPVEQIIRLAHAAGAVCLIDGAQAMSHLQVDVQALDCDFYVFSAHKMFGPTGVGVLYGKVELLETMPPYQGGGEMIETVSFAGTTYNQLPYKFEAGTPDIAGVIALGAAVDYLQSIDRDAAERHERDLLEYAEAKARAMPGITLVGTAAERTGVLSFLMDGTHPHDVGMLLDQQGVAVRTGNHCAQPIMDQLGIPGTVRASFCFYNTRADIDRLFEALAKAKQFLVEE</sequence>
<dbReference type="InterPro" id="IPR000192">
    <property type="entry name" value="Aminotrans_V_dom"/>
</dbReference>
<dbReference type="GO" id="GO:0016829">
    <property type="term" value="F:lyase activity"/>
    <property type="evidence" value="ECO:0007669"/>
    <property type="project" value="UniProtKB-KW"/>
</dbReference>
<evidence type="ECO:0000256" key="7">
    <source>
        <dbReference type="RuleBase" id="RU004504"/>
    </source>
</evidence>
<evidence type="ECO:0000256" key="8">
    <source>
        <dbReference type="RuleBase" id="RU004506"/>
    </source>
</evidence>
<evidence type="ECO:0000256" key="5">
    <source>
        <dbReference type="ARBA" id="ARBA00022898"/>
    </source>
</evidence>
<dbReference type="InterPro" id="IPR016454">
    <property type="entry name" value="Cysteine_dSase"/>
</dbReference>
<dbReference type="InterPro" id="IPR015421">
    <property type="entry name" value="PyrdxlP-dep_Trfase_major"/>
</dbReference>
<dbReference type="EC" id="2.8.1.7" evidence="8"/>
<evidence type="ECO:0000256" key="3">
    <source>
        <dbReference type="ARBA" id="ARBA00010447"/>
    </source>
</evidence>
<dbReference type="PROSITE" id="PS00595">
    <property type="entry name" value="AA_TRANSFER_CLASS_5"/>
    <property type="match status" value="1"/>
</dbReference>
<dbReference type="GO" id="GO:0006534">
    <property type="term" value="P:cysteine metabolic process"/>
    <property type="evidence" value="ECO:0007669"/>
    <property type="project" value="UniProtKB-UniRule"/>
</dbReference>
<accession>A0A1H1R9Z3</accession>
<comment type="cofactor">
    <cofactor evidence="1 7">
        <name>pyridoxal 5'-phosphate</name>
        <dbReference type="ChEBI" id="CHEBI:597326"/>
    </cofactor>
</comment>
<dbReference type="CDD" id="cd06453">
    <property type="entry name" value="SufS_like"/>
    <property type="match status" value="1"/>
</dbReference>
<reference evidence="11" key="1">
    <citation type="submission" date="2016-10" db="EMBL/GenBank/DDBJ databases">
        <authorList>
            <person name="Varghese N."/>
            <person name="Submissions S."/>
        </authorList>
    </citation>
    <scope>NUCLEOTIDE SEQUENCE [LARGE SCALE GENOMIC DNA]</scope>
    <source>
        <strain evidence="11">2SM5</strain>
    </source>
</reference>
<keyword evidence="11" id="KW-1185">Reference proteome</keyword>
<dbReference type="RefSeq" id="WP_090272903.1">
    <property type="nucleotide sequence ID" value="NZ_LT629748.1"/>
</dbReference>
<protein>
    <recommendedName>
        <fullName evidence="8">Cysteine desulfurase</fullName>
        <ecNumber evidence="8">2.8.1.7</ecNumber>
    </recommendedName>
</protein>
<gene>
    <name evidence="10" type="ORF">SAMN05216198_1698</name>
</gene>
<evidence type="ECO:0000313" key="11">
    <source>
        <dbReference type="Proteomes" id="UP000243426"/>
    </source>
</evidence>
<dbReference type="PANTHER" id="PTHR43586">
    <property type="entry name" value="CYSTEINE DESULFURASE"/>
    <property type="match status" value="1"/>
</dbReference>
<comment type="catalytic activity">
    <reaction evidence="6 8">
        <text>(sulfur carrier)-H + L-cysteine = (sulfur carrier)-SH + L-alanine</text>
        <dbReference type="Rhea" id="RHEA:43892"/>
        <dbReference type="Rhea" id="RHEA-COMP:14737"/>
        <dbReference type="Rhea" id="RHEA-COMP:14739"/>
        <dbReference type="ChEBI" id="CHEBI:29917"/>
        <dbReference type="ChEBI" id="CHEBI:35235"/>
        <dbReference type="ChEBI" id="CHEBI:57972"/>
        <dbReference type="ChEBI" id="CHEBI:64428"/>
        <dbReference type="EC" id="2.8.1.7"/>
    </reaction>
</comment>
<dbReference type="AlphaFoldDB" id="A0A1H1R9Z3"/>
<dbReference type="Gene3D" id="3.90.1150.10">
    <property type="entry name" value="Aspartate Aminotransferase, domain 1"/>
    <property type="match status" value="1"/>
</dbReference>
<proteinExistence type="inferred from homology"/>
<dbReference type="InterPro" id="IPR015422">
    <property type="entry name" value="PyrdxlP-dep_Trfase_small"/>
</dbReference>
<dbReference type="InterPro" id="IPR015424">
    <property type="entry name" value="PyrdxlP-dep_Trfase"/>
</dbReference>
<dbReference type="InterPro" id="IPR010970">
    <property type="entry name" value="Cys_dSase_SufS"/>
</dbReference>
<dbReference type="GO" id="GO:0031071">
    <property type="term" value="F:cysteine desulfurase activity"/>
    <property type="evidence" value="ECO:0007669"/>
    <property type="project" value="UniProtKB-UniRule"/>
</dbReference>
<dbReference type="PANTHER" id="PTHR43586:SF8">
    <property type="entry name" value="CYSTEINE DESULFURASE 1, CHLOROPLASTIC"/>
    <property type="match status" value="1"/>
</dbReference>
<dbReference type="Gene3D" id="3.40.640.10">
    <property type="entry name" value="Type I PLP-dependent aspartate aminotransferase-like (Major domain)"/>
    <property type="match status" value="1"/>
</dbReference>
<dbReference type="Proteomes" id="UP000243426">
    <property type="component" value="Chromosome I"/>
</dbReference>
<evidence type="ECO:0000256" key="4">
    <source>
        <dbReference type="ARBA" id="ARBA00022679"/>
    </source>
</evidence>
<organism evidence="10 11">
    <name type="scientific">Halopseudomonas litoralis</name>
    <dbReference type="NCBI Taxonomy" id="797277"/>
    <lineage>
        <taxon>Bacteria</taxon>
        <taxon>Pseudomonadati</taxon>
        <taxon>Pseudomonadota</taxon>
        <taxon>Gammaproteobacteria</taxon>
        <taxon>Pseudomonadales</taxon>
        <taxon>Pseudomonadaceae</taxon>
        <taxon>Halopseudomonas</taxon>
    </lineage>
</organism>
<name>A0A1H1R9Z3_9GAMM</name>